<dbReference type="SUPFAM" id="SSF50494">
    <property type="entry name" value="Trypsin-like serine proteases"/>
    <property type="match status" value="1"/>
</dbReference>
<feature type="repeat" description="WD" evidence="3">
    <location>
        <begin position="917"/>
        <end position="958"/>
    </location>
</feature>
<evidence type="ECO:0000259" key="6">
    <source>
        <dbReference type="Pfam" id="PF20703"/>
    </source>
</evidence>
<dbReference type="SUPFAM" id="SSF50978">
    <property type="entry name" value="WD40 repeat-like"/>
    <property type="match status" value="1"/>
</dbReference>
<feature type="repeat" description="WD" evidence="3">
    <location>
        <begin position="833"/>
        <end position="874"/>
    </location>
</feature>
<dbReference type="PANTHER" id="PTHR19879">
    <property type="entry name" value="TRANSCRIPTION INITIATION FACTOR TFIID"/>
    <property type="match status" value="1"/>
</dbReference>
<dbReference type="PRINTS" id="PR00320">
    <property type="entry name" value="GPROTEINBRPT"/>
</dbReference>
<evidence type="ECO:0000256" key="2">
    <source>
        <dbReference type="ARBA" id="ARBA00022737"/>
    </source>
</evidence>
<evidence type="ECO:0000313" key="8">
    <source>
        <dbReference type="Proteomes" id="UP000295096"/>
    </source>
</evidence>
<dbReference type="PROSITE" id="PS00678">
    <property type="entry name" value="WD_REPEATS_1"/>
    <property type="match status" value="4"/>
</dbReference>
<evidence type="ECO:0000313" key="7">
    <source>
        <dbReference type="EMBL" id="TDH58066.1"/>
    </source>
</evidence>
<dbReference type="Proteomes" id="UP000295096">
    <property type="component" value="Unassembled WGS sequence"/>
</dbReference>
<feature type="non-terminal residue" evidence="7">
    <location>
        <position position="1014"/>
    </location>
</feature>
<keyword evidence="5" id="KW-1133">Transmembrane helix</keyword>
<organism evidence="7 8">
    <name type="scientific">Dankookia rubra</name>
    <dbReference type="NCBI Taxonomy" id="1442381"/>
    <lineage>
        <taxon>Bacteria</taxon>
        <taxon>Pseudomonadati</taxon>
        <taxon>Pseudomonadota</taxon>
        <taxon>Alphaproteobacteria</taxon>
        <taxon>Acetobacterales</taxon>
        <taxon>Roseomonadaceae</taxon>
        <taxon>Dankookia</taxon>
    </lineage>
</organism>
<proteinExistence type="predicted"/>
<dbReference type="InterPro" id="IPR015943">
    <property type="entry name" value="WD40/YVTN_repeat-like_dom_sf"/>
</dbReference>
<reference evidence="7 8" key="1">
    <citation type="journal article" date="2016" name="J. Microbiol.">
        <title>Dankookia rubra gen. nov., sp. nov., an alphaproteobacterium isolated from sediment of a shallow stream.</title>
        <authorList>
            <person name="Kim W.H."/>
            <person name="Kim D.H."/>
            <person name="Kang K."/>
            <person name="Ahn T.Y."/>
        </authorList>
    </citation>
    <scope>NUCLEOTIDE SEQUENCE [LARGE SCALE GENOMIC DNA]</scope>
    <source>
        <strain evidence="7 8">JCM30602</strain>
    </source>
</reference>
<evidence type="ECO:0000256" key="4">
    <source>
        <dbReference type="SAM" id="Coils"/>
    </source>
</evidence>
<dbReference type="InterPro" id="IPR036322">
    <property type="entry name" value="WD40_repeat_dom_sf"/>
</dbReference>
<feature type="transmembrane region" description="Helical" evidence="5">
    <location>
        <begin position="737"/>
        <end position="756"/>
    </location>
</feature>
<keyword evidence="2" id="KW-0677">Repeat</keyword>
<evidence type="ECO:0000256" key="1">
    <source>
        <dbReference type="ARBA" id="ARBA00022574"/>
    </source>
</evidence>
<feature type="coiled-coil region" evidence="4">
    <location>
        <begin position="657"/>
        <end position="731"/>
    </location>
</feature>
<dbReference type="CDD" id="cd00200">
    <property type="entry name" value="WD40"/>
    <property type="match status" value="1"/>
</dbReference>
<dbReference type="InterPro" id="IPR049052">
    <property type="entry name" value="nSTAND1"/>
</dbReference>
<name>A0A4R5Q5T0_9PROT</name>
<dbReference type="InterPro" id="IPR027417">
    <property type="entry name" value="P-loop_NTPase"/>
</dbReference>
<dbReference type="SUPFAM" id="SSF52540">
    <property type="entry name" value="P-loop containing nucleoside triphosphate hydrolases"/>
    <property type="match status" value="1"/>
</dbReference>
<keyword evidence="8" id="KW-1185">Reference proteome</keyword>
<gene>
    <name evidence="7" type="ORF">E2C06_34555</name>
</gene>
<dbReference type="InterPro" id="IPR001680">
    <property type="entry name" value="WD40_rpt"/>
</dbReference>
<evidence type="ECO:0000256" key="5">
    <source>
        <dbReference type="SAM" id="Phobius"/>
    </source>
</evidence>
<dbReference type="PANTHER" id="PTHR19879:SF9">
    <property type="entry name" value="TRANSCRIPTION INITIATION FACTOR TFIID SUBUNIT 5"/>
    <property type="match status" value="1"/>
</dbReference>
<dbReference type="InterPro" id="IPR020472">
    <property type="entry name" value="WD40_PAC1"/>
</dbReference>
<dbReference type="Pfam" id="PF20703">
    <property type="entry name" value="nSTAND1"/>
    <property type="match status" value="1"/>
</dbReference>
<dbReference type="PROSITE" id="PS50294">
    <property type="entry name" value="WD_REPEATS_REGION"/>
    <property type="match status" value="4"/>
</dbReference>
<keyword evidence="5" id="KW-0812">Transmembrane</keyword>
<dbReference type="EMBL" id="SMSJ01000159">
    <property type="protein sequence ID" value="TDH58066.1"/>
    <property type="molecule type" value="Genomic_DNA"/>
</dbReference>
<dbReference type="Pfam" id="PF00400">
    <property type="entry name" value="WD40"/>
    <property type="match status" value="4"/>
</dbReference>
<keyword evidence="1 3" id="KW-0853">WD repeat</keyword>
<sequence>MTCAHVVNHALGLDWNAAARPTEPVWVEFPFAQAGSRLGVTAGVVEWRAPGEGPATDIAVLELERDVQIRPYRTSTGPPERGWRFWTKGFPAGHDSGMDAAGEVGTPIEHGRLLTRGDALPGFFIEGGFSGAPLLDDGAATNAVLGMAAEAERDQGRRIAIVVPAEQLELAWPPLARPYKGLGAFQEADARFFHGREHAVEELANKVRQLPFVAIVGRSGSGKSSLVRAGLVPRLRVEAEALCVVTFRPGAPSPDPFRNLAAALIEATYGGRSDALELLRQEAALGELAASLRGNPDSIVEHLQRLTATKSRLLPLQLLLIVDQFEELFTVVPDPAENHPEQSLRARFVRCLEAATDTSRMRDPAARCVITIRADYIGRALGMRKLADALRNADVKLGPMTAAELRRAIEEPARTLGITFENGLVDELMQAVGGSGDALPLLEFTLTELWSEQRGRVIRRASAVRAAEADIVLASALTRHAEAVFENLSRRFGEASCRKVLTSLVWLGDPSREGEDTRRVRRRGEFGAREWELVEQFAGQDRQARLVATGASHVSGEPTAEIVHDAMLRHWKRLRGWLDEDRAFRLWLQKIETAAEEWRRTGDASDLLQGRRLIEAERWRDERAAEDLRPVVDYVEASVRRREMEREQQERARQEQITALKAERAAAERAAQEAEAQRRAARWAADEAVAHRAAAERAAAEAQDHRRRAELAAAEADVQRAVAEAARARERKMQRRTMVFATFATLLAIVAIGLWSDADAQRKIANERAFRAHVVGLAGLADGEAATGDAVTALLIALQPLLEVPDNEPRGTTAEAERAAYNAMLQWRELALMRGHVGAVHLVAFSLDGRRLATASWDGTARVWDAQDGRELALLRGHGNVLQSVSFSPDGGRLATASWDGTARLWDAQDGRELVQLRGHGGAVLRAAFSPDGRRLATASADGTARLWDTQDGRELVQLRGHGGAVHSVAFSPDGRRLATASADGTARLWDTQDGRELLLRGHGGAVHSVAFSP</sequence>
<dbReference type="AlphaFoldDB" id="A0A4R5Q5T0"/>
<feature type="repeat" description="WD" evidence="3">
    <location>
        <begin position="959"/>
        <end position="1000"/>
    </location>
</feature>
<dbReference type="PROSITE" id="PS50082">
    <property type="entry name" value="WD_REPEATS_2"/>
    <property type="match status" value="4"/>
</dbReference>
<accession>A0A4R5Q5T0</accession>
<dbReference type="InterPro" id="IPR009003">
    <property type="entry name" value="Peptidase_S1_PA"/>
</dbReference>
<comment type="caution">
    <text evidence="7">The sequence shown here is derived from an EMBL/GenBank/DDBJ whole genome shotgun (WGS) entry which is preliminary data.</text>
</comment>
<protein>
    <recommendedName>
        <fullName evidence="6">Novel STAND NTPase 1 domain-containing protein</fullName>
    </recommendedName>
</protein>
<dbReference type="InterPro" id="IPR019775">
    <property type="entry name" value="WD40_repeat_CS"/>
</dbReference>
<dbReference type="OrthoDB" id="235631at2"/>
<dbReference type="Gene3D" id="2.130.10.10">
    <property type="entry name" value="YVTN repeat-like/Quinoprotein amine dehydrogenase"/>
    <property type="match status" value="1"/>
</dbReference>
<evidence type="ECO:0000256" key="3">
    <source>
        <dbReference type="PROSITE-ProRule" id="PRU00221"/>
    </source>
</evidence>
<keyword evidence="5" id="KW-0472">Membrane</keyword>
<feature type="domain" description="Novel STAND NTPase 1" evidence="6">
    <location>
        <begin position="178"/>
        <end position="604"/>
    </location>
</feature>
<dbReference type="Gene3D" id="3.40.50.300">
    <property type="entry name" value="P-loop containing nucleotide triphosphate hydrolases"/>
    <property type="match status" value="1"/>
</dbReference>
<dbReference type="SMART" id="SM00320">
    <property type="entry name" value="WD40"/>
    <property type="match status" value="4"/>
</dbReference>
<keyword evidence="4" id="KW-0175">Coiled coil</keyword>
<feature type="repeat" description="WD" evidence="3">
    <location>
        <begin position="875"/>
        <end position="916"/>
    </location>
</feature>